<gene>
    <name evidence="2" type="ORF">IAB28_11010</name>
</gene>
<dbReference type="AlphaFoldDB" id="A0A9D1A6F5"/>
<dbReference type="InterPro" id="IPR027417">
    <property type="entry name" value="P-loop_NTPase"/>
</dbReference>
<organism evidence="2 3">
    <name type="scientific">Candidatus Copromonas faecavium</name>
    <name type="common">nom. illeg.</name>
    <dbReference type="NCBI Taxonomy" id="2840740"/>
    <lineage>
        <taxon>Bacteria</taxon>
        <taxon>Bacillati</taxon>
        <taxon>Bacillota</taxon>
        <taxon>Clostridia</taxon>
        <taxon>Lachnospirales</taxon>
        <taxon>Lachnospiraceae</taxon>
        <taxon>Candidatus Copromonas (nom. illeg.)</taxon>
    </lineage>
</organism>
<dbReference type="PANTHER" id="PTHR30134">
    <property type="entry name" value="HYDROGENASE PROTEIN ASSEMBLY PROTEIN, NICKEL CHAPERONE"/>
    <property type="match status" value="1"/>
</dbReference>
<sequence length="234" mass="25221">MPSKLILFSGASSVGKTAVISALLPYFQKRQKRPLVCKMDCIPSDDDKIFQKLGVPAITGLSRDVCPDHFLVSNLPELWAFAGQKGADLLLIETAGLCHRCSPATVHSIAGCVLDCMASARTSGRLGPMITQADFLVLTKADMVSQAELEILRWRLKELNPEAVVFPVDGLTGCGSELLGSWLLSRPDCASFEGDVLRHPMPAGVCSYCVGEKRVGAAFQQGVVEKIMIQEDAI</sequence>
<reference evidence="2" key="2">
    <citation type="journal article" date="2021" name="PeerJ">
        <title>Extensive microbial diversity within the chicken gut microbiome revealed by metagenomics and culture.</title>
        <authorList>
            <person name="Gilroy R."/>
            <person name="Ravi A."/>
            <person name="Getino M."/>
            <person name="Pursley I."/>
            <person name="Horton D.L."/>
            <person name="Alikhan N.F."/>
            <person name="Baker D."/>
            <person name="Gharbi K."/>
            <person name="Hall N."/>
            <person name="Watson M."/>
            <person name="Adriaenssens E.M."/>
            <person name="Foster-Nyarko E."/>
            <person name="Jarju S."/>
            <person name="Secka A."/>
            <person name="Antonio M."/>
            <person name="Oren A."/>
            <person name="Chaudhuri R.R."/>
            <person name="La Ragione R."/>
            <person name="Hildebrand F."/>
            <person name="Pallen M.J."/>
        </authorList>
    </citation>
    <scope>NUCLEOTIDE SEQUENCE</scope>
    <source>
        <strain evidence="2">CHK180-2868</strain>
    </source>
</reference>
<reference evidence="2" key="1">
    <citation type="submission" date="2020-10" db="EMBL/GenBank/DDBJ databases">
        <authorList>
            <person name="Gilroy R."/>
        </authorList>
    </citation>
    <scope>NUCLEOTIDE SEQUENCE</scope>
    <source>
        <strain evidence="2">CHK180-2868</strain>
    </source>
</reference>
<dbReference type="GO" id="GO:0051604">
    <property type="term" value="P:protein maturation"/>
    <property type="evidence" value="ECO:0007669"/>
    <property type="project" value="InterPro"/>
</dbReference>
<comment type="caution">
    <text evidence="2">The sequence shown here is derived from an EMBL/GenBank/DDBJ whole genome shotgun (WGS) entry which is preliminary data.</text>
</comment>
<accession>A0A9D1A6F5</accession>
<dbReference type="InterPro" id="IPR003495">
    <property type="entry name" value="CobW/HypB/UreG_nucleotide-bd"/>
</dbReference>
<dbReference type="Pfam" id="PF02492">
    <property type="entry name" value="cobW"/>
    <property type="match status" value="1"/>
</dbReference>
<dbReference type="Proteomes" id="UP000824250">
    <property type="component" value="Unassembled WGS sequence"/>
</dbReference>
<evidence type="ECO:0000313" key="3">
    <source>
        <dbReference type="Proteomes" id="UP000824250"/>
    </source>
</evidence>
<protein>
    <submittedName>
        <fullName evidence="2">Cobalamin biosynthesis protein P47K</fullName>
    </submittedName>
</protein>
<evidence type="ECO:0000259" key="1">
    <source>
        <dbReference type="Pfam" id="PF02492"/>
    </source>
</evidence>
<dbReference type="GO" id="GO:0003924">
    <property type="term" value="F:GTPase activity"/>
    <property type="evidence" value="ECO:0007669"/>
    <property type="project" value="InterPro"/>
</dbReference>
<dbReference type="SUPFAM" id="SSF52540">
    <property type="entry name" value="P-loop containing nucleoside triphosphate hydrolases"/>
    <property type="match status" value="1"/>
</dbReference>
<proteinExistence type="predicted"/>
<feature type="domain" description="CobW/HypB/UreG nucleotide-binding" evidence="1">
    <location>
        <begin position="7"/>
        <end position="166"/>
    </location>
</feature>
<dbReference type="InterPro" id="IPR004392">
    <property type="entry name" value="Hyd_mat_HypB"/>
</dbReference>
<dbReference type="EMBL" id="DVGC01000063">
    <property type="protein sequence ID" value="HIR06472.1"/>
    <property type="molecule type" value="Genomic_DNA"/>
</dbReference>
<dbReference type="Gene3D" id="3.40.50.300">
    <property type="entry name" value="P-loop containing nucleotide triphosphate hydrolases"/>
    <property type="match status" value="1"/>
</dbReference>
<dbReference type="PANTHER" id="PTHR30134:SF1">
    <property type="entry name" value="COBW_HYPB_UREG NUCLEOTIDE-BINDING DOMAIN-CONTAINING PROTEIN"/>
    <property type="match status" value="1"/>
</dbReference>
<name>A0A9D1A6F5_9FIRM</name>
<evidence type="ECO:0000313" key="2">
    <source>
        <dbReference type="EMBL" id="HIR06472.1"/>
    </source>
</evidence>
<dbReference type="GO" id="GO:0016151">
    <property type="term" value="F:nickel cation binding"/>
    <property type="evidence" value="ECO:0007669"/>
    <property type="project" value="InterPro"/>
</dbReference>
<dbReference type="GO" id="GO:0008270">
    <property type="term" value="F:zinc ion binding"/>
    <property type="evidence" value="ECO:0007669"/>
    <property type="project" value="TreeGrafter"/>
</dbReference>